<keyword evidence="4" id="KW-1185">Reference proteome</keyword>
<feature type="signal peptide" evidence="1">
    <location>
        <begin position="1"/>
        <end position="18"/>
    </location>
</feature>
<dbReference type="AlphaFoldDB" id="A0A5J4G1P0"/>
<gene>
    <name evidence="3" type="ORF">ULMS_21170</name>
</gene>
<dbReference type="InterPro" id="IPR000782">
    <property type="entry name" value="FAS1_domain"/>
</dbReference>
<comment type="caution">
    <text evidence="3">The sequence shown here is derived from an EMBL/GenBank/DDBJ whole genome shotgun (WGS) entry which is preliminary data.</text>
</comment>
<evidence type="ECO:0000256" key="1">
    <source>
        <dbReference type="SAM" id="SignalP"/>
    </source>
</evidence>
<reference evidence="3 4" key="1">
    <citation type="submission" date="2019-08" db="EMBL/GenBank/DDBJ databases">
        <title>Ulvibacter marinistellae sp. nov., isolated from a starfish, Patiria pectinifera.</title>
        <authorList>
            <person name="Kawano K."/>
            <person name="Ushijima N."/>
            <person name="Kihara M."/>
            <person name="Itoh H."/>
        </authorList>
    </citation>
    <scope>NUCLEOTIDE SEQUENCE [LARGE SCALE GENOMIC DNA]</scope>
    <source>
        <strain evidence="3 4">KK4</strain>
    </source>
</reference>
<dbReference type="EMBL" id="BKCF01000004">
    <property type="protein sequence ID" value="GEQ86609.1"/>
    <property type="molecule type" value="Genomic_DNA"/>
</dbReference>
<evidence type="ECO:0000259" key="2">
    <source>
        <dbReference type="PROSITE" id="PS50213"/>
    </source>
</evidence>
<feature type="chain" id="PRO_5023847998" description="FAS1 domain-containing protein" evidence="1">
    <location>
        <begin position="19"/>
        <end position="191"/>
    </location>
</feature>
<protein>
    <recommendedName>
        <fullName evidence="2">FAS1 domain-containing protein</fullName>
    </recommendedName>
</protein>
<organism evidence="3 4">
    <name type="scientific">Patiriisocius marinistellae</name>
    <dbReference type="NCBI Taxonomy" id="2494560"/>
    <lineage>
        <taxon>Bacteria</taxon>
        <taxon>Pseudomonadati</taxon>
        <taxon>Bacteroidota</taxon>
        <taxon>Flavobacteriia</taxon>
        <taxon>Flavobacteriales</taxon>
        <taxon>Flavobacteriaceae</taxon>
        <taxon>Patiriisocius</taxon>
    </lineage>
</organism>
<dbReference type="PROSITE" id="PS50213">
    <property type="entry name" value="FAS1"/>
    <property type="match status" value="1"/>
</dbReference>
<name>A0A5J4G1P0_9FLAO</name>
<dbReference type="Gene3D" id="2.30.180.10">
    <property type="entry name" value="FAS1 domain"/>
    <property type="match status" value="1"/>
</dbReference>
<evidence type="ECO:0000313" key="4">
    <source>
        <dbReference type="Proteomes" id="UP000326994"/>
    </source>
</evidence>
<dbReference type="RefSeq" id="WP_151894541.1">
    <property type="nucleotide sequence ID" value="NZ_BKCF01000004.1"/>
</dbReference>
<keyword evidence="1" id="KW-0732">Signal</keyword>
<evidence type="ECO:0000313" key="3">
    <source>
        <dbReference type="EMBL" id="GEQ86609.1"/>
    </source>
</evidence>
<dbReference type="SUPFAM" id="SSF82153">
    <property type="entry name" value="FAS1 domain"/>
    <property type="match status" value="1"/>
</dbReference>
<sequence length="191" mass="21241">MKHIIFALLIVTSFSVSAQKYMNKTANNSTKIFKGTTFTGAKTLIDNISESNSFTYATQILSNETLLKEIDQEEMVTVFVMTDKVFNNMDKEEREALMIDTDKLSMMFKAHSVPGRLDAVSIKKAIESNNGSASFLTLAGTKLIATSNGNTITLNDVEGNKALIIDTNFYHKNGFFHIVEGMAFSLKEEKK</sequence>
<feature type="domain" description="FAS1" evidence="2">
    <location>
        <begin position="41"/>
        <end position="183"/>
    </location>
</feature>
<proteinExistence type="predicted"/>
<dbReference type="SMART" id="SM00554">
    <property type="entry name" value="FAS1"/>
    <property type="match status" value="1"/>
</dbReference>
<dbReference type="InterPro" id="IPR036378">
    <property type="entry name" value="FAS1_dom_sf"/>
</dbReference>
<dbReference type="Pfam" id="PF02469">
    <property type="entry name" value="Fasciclin"/>
    <property type="match status" value="1"/>
</dbReference>
<dbReference type="OrthoDB" id="1442729at2"/>
<accession>A0A5J4G1P0</accession>
<dbReference type="Proteomes" id="UP000326994">
    <property type="component" value="Unassembled WGS sequence"/>
</dbReference>